<reference evidence="1 2" key="1">
    <citation type="submission" date="2016-01" db="EMBL/GenBank/DDBJ databases">
        <authorList>
            <person name="Manzoor S."/>
        </authorList>
    </citation>
    <scope>NUCLEOTIDE SEQUENCE [LARGE SCALE GENOMIC DNA]</scope>
    <source>
        <strain evidence="1">Methanoculleus sp MAB1</strain>
    </source>
</reference>
<dbReference type="EMBL" id="LT158599">
    <property type="protein sequence ID" value="CVK33280.1"/>
    <property type="molecule type" value="Genomic_DNA"/>
</dbReference>
<name>A0A0X3BN76_9EURY</name>
<dbReference type="RefSeq" id="WP_156147596.1">
    <property type="nucleotide sequence ID" value="NZ_JBMHJL010000194.1"/>
</dbReference>
<sequence>MEQRIKMRPLPLLIVVLLMAAVVPASAYYYCCAEWGNNYSNNPDFENSNLDCNEENAKGFFEVIR</sequence>
<proteinExistence type="predicted"/>
<evidence type="ECO:0000313" key="1">
    <source>
        <dbReference type="EMBL" id="CVK33280.1"/>
    </source>
</evidence>
<protein>
    <submittedName>
        <fullName evidence="1">Uncharacterized protein</fullName>
    </submittedName>
</protein>
<evidence type="ECO:0000313" key="2">
    <source>
        <dbReference type="Proteomes" id="UP000069850"/>
    </source>
</evidence>
<accession>A0A0X3BN76</accession>
<gene>
    <name evidence="1" type="ORF">MMAB1_2067</name>
</gene>
<dbReference type="KEGG" id="mema:MMAB1_2067"/>
<dbReference type="Proteomes" id="UP000069850">
    <property type="component" value="Chromosome 1"/>
</dbReference>
<organism evidence="1 2">
    <name type="scientific">Methanoculleus bourgensis</name>
    <dbReference type="NCBI Taxonomy" id="83986"/>
    <lineage>
        <taxon>Archaea</taxon>
        <taxon>Methanobacteriati</taxon>
        <taxon>Methanobacteriota</taxon>
        <taxon>Stenosarchaea group</taxon>
        <taxon>Methanomicrobia</taxon>
        <taxon>Methanomicrobiales</taxon>
        <taxon>Methanomicrobiaceae</taxon>
        <taxon>Methanoculleus</taxon>
    </lineage>
</organism>
<dbReference type="OrthoDB" id="104701at2157"/>
<dbReference type="GeneID" id="42854558"/>
<dbReference type="AlphaFoldDB" id="A0A0X3BN76"/>